<name>A0AAV4W074_CAEEX</name>
<evidence type="ECO:0000313" key="2">
    <source>
        <dbReference type="Proteomes" id="UP001054945"/>
    </source>
</evidence>
<dbReference type="Proteomes" id="UP001054945">
    <property type="component" value="Unassembled WGS sequence"/>
</dbReference>
<proteinExistence type="predicted"/>
<dbReference type="AlphaFoldDB" id="A0AAV4W074"/>
<organism evidence="1 2">
    <name type="scientific">Caerostris extrusa</name>
    <name type="common">Bark spider</name>
    <name type="synonym">Caerostris bankana</name>
    <dbReference type="NCBI Taxonomy" id="172846"/>
    <lineage>
        <taxon>Eukaryota</taxon>
        <taxon>Metazoa</taxon>
        <taxon>Ecdysozoa</taxon>
        <taxon>Arthropoda</taxon>
        <taxon>Chelicerata</taxon>
        <taxon>Arachnida</taxon>
        <taxon>Araneae</taxon>
        <taxon>Araneomorphae</taxon>
        <taxon>Entelegynae</taxon>
        <taxon>Araneoidea</taxon>
        <taxon>Araneidae</taxon>
        <taxon>Caerostris</taxon>
    </lineage>
</organism>
<sequence>MLLEEIEACLVRIGGKEGKKRDVGRMFGGGRRRSSCGGTFHSSLNYYTYGFLLLEKDSEEWKNGSFIPIGSTVVTSRG</sequence>
<dbReference type="EMBL" id="BPLR01015437">
    <property type="protein sequence ID" value="GIY76116.1"/>
    <property type="molecule type" value="Genomic_DNA"/>
</dbReference>
<evidence type="ECO:0000313" key="1">
    <source>
        <dbReference type="EMBL" id="GIY76116.1"/>
    </source>
</evidence>
<accession>A0AAV4W074</accession>
<comment type="caution">
    <text evidence="1">The sequence shown here is derived from an EMBL/GenBank/DDBJ whole genome shotgun (WGS) entry which is preliminary data.</text>
</comment>
<keyword evidence="2" id="KW-1185">Reference proteome</keyword>
<protein>
    <submittedName>
        <fullName evidence="1">Uncharacterized protein</fullName>
    </submittedName>
</protein>
<reference evidence="1 2" key="1">
    <citation type="submission" date="2021-06" db="EMBL/GenBank/DDBJ databases">
        <title>Caerostris extrusa draft genome.</title>
        <authorList>
            <person name="Kono N."/>
            <person name="Arakawa K."/>
        </authorList>
    </citation>
    <scope>NUCLEOTIDE SEQUENCE [LARGE SCALE GENOMIC DNA]</scope>
</reference>
<gene>
    <name evidence="1" type="ORF">CEXT_708981</name>
</gene>